<gene>
    <name evidence="1" type="ORF">FBUS_07860</name>
</gene>
<proteinExistence type="predicted"/>
<dbReference type="AlphaFoldDB" id="A0A8E0RWE6"/>
<keyword evidence="2" id="KW-1185">Reference proteome</keyword>
<reference evidence="1" key="1">
    <citation type="submission" date="2019-05" db="EMBL/GenBank/DDBJ databases">
        <title>Annotation for the trematode Fasciolopsis buski.</title>
        <authorList>
            <person name="Choi Y.-J."/>
        </authorList>
    </citation>
    <scope>NUCLEOTIDE SEQUENCE</scope>
    <source>
        <strain evidence="1">HT</strain>
        <tissue evidence="1">Whole worm</tissue>
    </source>
</reference>
<evidence type="ECO:0000313" key="2">
    <source>
        <dbReference type="Proteomes" id="UP000728185"/>
    </source>
</evidence>
<evidence type="ECO:0000313" key="1">
    <source>
        <dbReference type="EMBL" id="KAA0193711.1"/>
    </source>
</evidence>
<protein>
    <submittedName>
        <fullName evidence="1">85/88 kDa calcium-independent phospholipase A2</fullName>
    </submittedName>
</protein>
<comment type="caution">
    <text evidence="1">The sequence shown here is derived from an EMBL/GenBank/DDBJ whole genome shotgun (WGS) entry which is preliminary data.</text>
</comment>
<dbReference type="Proteomes" id="UP000728185">
    <property type="component" value="Unassembled WGS sequence"/>
</dbReference>
<organism evidence="1 2">
    <name type="scientific">Fasciolopsis buskii</name>
    <dbReference type="NCBI Taxonomy" id="27845"/>
    <lineage>
        <taxon>Eukaryota</taxon>
        <taxon>Metazoa</taxon>
        <taxon>Spiralia</taxon>
        <taxon>Lophotrochozoa</taxon>
        <taxon>Platyhelminthes</taxon>
        <taxon>Trematoda</taxon>
        <taxon>Digenea</taxon>
        <taxon>Plagiorchiida</taxon>
        <taxon>Echinostomata</taxon>
        <taxon>Echinostomatoidea</taxon>
        <taxon>Fasciolidae</taxon>
        <taxon>Fasciolopsis</taxon>
    </lineage>
</organism>
<dbReference type="EMBL" id="LUCM01004862">
    <property type="protein sequence ID" value="KAA0193711.1"/>
    <property type="molecule type" value="Genomic_DNA"/>
</dbReference>
<sequence length="158" mass="18055">MDVAYLSKCFSNFVKTALSSISPNKVIAYTQSQYETEYQGCEVLYEQDGLFYYYKVANHFEMVYVPQGKLIQNGEESPFAFSLFRFQGDEEAGLAVFVRYYDVLSPLHEAHISLRLPFDRLAIEKITTLCREQCGWSAAHVAASLSWSEVFKCPAVKK</sequence>
<accession>A0A8E0RWE6</accession>
<name>A0A8E0RWE6_9TREM</name>
<dbReference type="OrthoDB" id="6240223at2759"/>